<proteinExistence type="predicted"/>
<gene>
    <name evidence="2" type="ORF">EHYA_09579</name>
</gene>
<comment type="caution">
    <text evidence="2">The sequence shown here is derived from an EMBL/GenBank/DDBJ whole genome shotgun (WGS) entry which is preliminary data.</text>
</comment>
<dbReference type="EMBL" id="BIFH01000053">
    <property type="protein sequence ID" value="GCE01805.1"/>
    <property type="molecule type" value="Genomic_DNA"/>
</dbReference>
<evidence type="ECO:0000313" key="2">
    <source>
        <dbReference type="EMBL" id="GCE01805.1"/>
    </source>
</evidence>
<accession>A0A401Z4P0</accession>
<keyword evidence="3" id="KW-1185">Reference proteome</keyword>
<dbReference type="Proteomes" id="UP000286931">
    <property type="component" value="Unassembled WGS sequence"/>
</dbReference>
<sequence>MPSSTRGPESRPLVSRTQPARSPEADVTTRPPERNPDPLRQPSSIPPSAFDIESDLDLVEMIQTEVDTANLGVDRKGLDDLLSRNALRSNGRDVLSRHHTVTSKASKGAQGSILEVWFTSRGSFVPLGYLPDTDYKLADKNLREIGTKLALETTTTYKGDVSASANVPSEVSRAPLASGGIVAGISHARKHGSEDTTKQARETIGEVNYRGGAFRFAVEYTLHVRIDGVPASGVCSCFGCCVNEQAPSRTLTEDVRLTFAVPKDVAAQLMHAHKVPSDVMSRYLTSANPAAVGPRTEPPLALLRAYFAGRNVPRDLEQMVVVGNELPEALAERLLSKTAHTEERRVLAGKRTPAQMTHALAAERYIPPQLWKAIDRGYTIPNLLLDEVENGDSPVIVPPGERSGFADMPGRASGSDTTRWVSDIDNLLNLVLDGVSVPDAFVYAVLNRHDFPEDVTRTLRLRQGLPAGLLTSLMNGSHIPPPLASAVYRGIEVDDALFHAAAANPDIDPAVWSKILSNTEVPHGELAELVSGRLRS</sequence>
<protein>
    <submittedName>
        <fullName evidence="2">Uncharacterized protein</fullName>
    </submittedName>
</protein>
<evidence type="ECO:0000313" key="3">
    <source>
        <dbReference type="Proteomes" id="UP000286931"/>
    </source>
</evidence>
<dbReference type="AlphaFoldDB" id="A0A401Z4P0"/>
<organism evidence="2 3">
    <name type="scientific">Embleya hyalina</name>
    <dbReference type="NCBI Taxonomy" id="516124"/>
    <lineage>
        <taxon>Bacteria</taxon>
        <taxon>Bacillati</taxon>
        <taxon>Actinomycetota</taxon>
        <taxon>Actinomycetes</taxon>
        <taxon>Kitasatosporales</taxon>
        <taxon>Streptomycetaceae</taxon>
        <taxon>Embleya</taxon>
    </lineage>
</organism>
<feature type="region of interest" description="Disordered" evidence="1">
    <location>
        <begin position="1"/>
        <end position="50"/>
    </location>
</feature>
<reference evidence="2 3" key="1">
    <citation type="submission" date="2018-12" db="EMBL/GenBank/DDBJ databases">
        <title>Draft genome sequence of Embleya hyalina NBRC 13850T.</title>
        <authorList>
            <person name="Komaki H."/>
            <person name="Hosoyama A."/>
            <person name="Kimura A."/>
            <person name="Ichikawa N."/>
            <person name="Tamura T."/>
        </authorList>
    </citation>
    <scope>NUCLEOTIDE SEQUENCE [LARGE SCALE GENOMIC DNA]</scope>
    <source>
        <strain evidence="2 3">NBRC 13850</strain>
    </source>
</reference>
<name>A0A401Z4P0_9ACTN</name>
<evidence type="ECO:0000256" key="1">
    <source>
        <dbReference type="SAM" id="MobiDB-lite"/>
    </source>
</evidence>